<dbReference type="EMBL" id="CP042344">
    <property type="protein sequence ID" value="QEA12587.1"/>
    <property type="molecule type" value="Genomic_DNA"/>
</dbReference>
<gene>
    <name evidence="2" type="ORF">FOZ74_05825</name>
</gene>
<name>A0A5B8RXN5_9BURK</name>
<sequence>MGRWRGWLLALVLGATALGAGAQGQRPVVVWPNIPLIRAADLAEYAQDRQAIADLHAGKAEPEKLLAALQAMDALQTHAQQSALAELGRSLNVQLIAELDALARRHGITEPRLRFDFSGITPQQLQRPLVLDALQERLAQIQMAGYITYTRLDGTLVQATLTLVRLASGAAQSFSATVPVQLLARTLAQDVFDHFEGARLAPHRRPGEAGHWLASAPGHADRLVSREAALGYCRSQGAVLPTAQELQAAEAAGFYGGGLALRAGGVYHVQTGLYDTALAQDGDARVRPNFIASVPNGLYYCLRHAAPAAARRQR</sequence>
<protein>
    <submittedName>
        <fullName evidence="2">Uncharacterized protein</fullName>
    </submittedName>
</protein>
<organism evidence="2 3">
    <name type="scientific">Comamonas flocculans</name>
    <dbReference type="NCBI Taxonomy" id="2597701"/>
    <lineage>
        <taxon>Bacteria</taxon>
        <taxon>Pseudomonadati</taxon>
        <taxon>Pseudomonadota</taxon>
        <taxon>Betaproteobacteria</taxon>
        <taxon>Burkholderiales</taxon>
        <taxon>Comamonadaceae</taxon>
        <taxon>Comamonas</taxon>
    </lineage>
</organism>
<dbReference type="AlphaFoldDB" id="A0A5B8RXN5"/>
<accession>A0A5B8RXN5</accession>
<feature type="chain" id="PRO_5023008937" evidence="1">
    <location>
        <begin position="23"/>
        <end position="314"/>
    </location>
</feature>
<keyword evidence="1" id="KW-0732">Signal</keyword>
<dbReference type="OrthoDB" id="8894704at2"/>
<evidence type="ECO:0000313" key="3">
    <source>
        <dbReference type="Proteomes" id="UP000321199"/>
    </source>
</evidence>
<dbReference type="Proteomes" id="UP000321199">
    <property type="component" value="Chromosome"/>
</dbReference>
<proteinExistence type="predicted"/>
<reference evidence="2 3" key="1">
    <citation type="submission" date="2019-07" db="EMBL/GenBank/DDBJ databases">
        <title>Complete genome sequence of Comamonas sp. NLF 7-7 isolated from livestock.</title>
        <authorList>
            <person name="Kim D.H."/>
            <person name="Kim J.G."/>
        </authorList>
    </citation>
    <scope>NUCLEOTIDE SEQUENCE [LARGE SCALE GENOMIC DNA]</scope>
    <source>
        <strain evidence="2 3">NLF 7-7</strain>
    </source>
</reference>
<dbReference type="RefSeq" id="WP_146912182.1">
    <property type="nucleotide sequence ID" value="NZ_CP042344.1"/>
</dbReference>
<evidence type="ECO:0000313" key="2">
    <source>
        <dbReference type="EMBL" id="QEA12587.1"/>
    </source>
</evidence>
<dbReference type="KEGG" id="cof:FOZ74_05825"/>
<keyword evidence="3" id="KW-1185">Reference proteome</keyword>
<feature type="signal peptide" evidence="1">
    <location>
        <begin position="1"/>
        <end position="22"/>
    </location>
</feature>
<evidence type="ECO:0000256" key="1">
    <source>
        <dbReference type="SAM" id="SignalP"/>
    </source>
</evidence>